<reference evidence="6" key="2">
    <citation type="submission" date="2023-05" db="EMBL/GenBank/DDBJ databases">
        <authorList>
            <consortium name="Lawrence Berkeley National Laboratory"/>
            <person name="Steindorff A."/>
            <person name="Hensen N."/>
            <person name="Bonometti L."/>
            <person name="Westerberg I."/>
            <person name="Brannstrom I.O."/>
            <person name="Guillou S."/>
            <person name="Cros-Aarteil S."/>
            <person name="Calhoun S."/>
            <person name="Haridas S."/>
            <person name="Kuo A."/>
            <person name="Mondo S."/>
            <person name="Pangilinan J."/>
            <person name="Riley R."/>
            <person name="Labutti K."/>
            <person name="Andreopoulos B."/>
            <person name="Lipzen A."/>
            <person name="Chen C."/>
            <person name="Yanf M."/>
            <person name="Daum C."/>
            <person name="Ng V."/>
            <person name="Clum A."/>
            <person name="Ohm R."/>
            <person name="Martin F."/>
            <person name="Silar P."/>
            <person name="Natvig D."/>
            <person name="Lalanne C."/>
            <person name="Gautier V."/>
            <person name="Ament-Velasquez S.L."/>
            <person name="Kruys A."/>
            <person name="Hutchinson M.I."/>
            <person name="Powell A.J."/>
            <person name="Barry K."/>
            <person name="Miller A.N."/>
            <person name="Grigoriev I.V."/>
            <person name="Debuchy R."/>
            <person name="Gladieux P."/>
            <person name="Thoren M.H."/>
            <person name="Johannesson H."/>
        </authorList>
    </citation>
    <scope>NUCLEOTIDE SEQUENCE</scope>
    <source>
        <strain evidence="6">CBS 103.79</strain>
    </source>
</reference>
<dbReference type="Proteomes" id="UP001303889">
    <property type="component" value="Unassembled WGS sequence"/>
</dbReference>
<dbReference type="Pfam" id="PF12331">
    <property type="entry name" value="Rad26-like_helical_rpts"/>
    <property type="match status" value="1"/>
</dbReference>
<feature type="compositionally biased region" description="Basic and acidic residues" evidence="2">
    <location>
        <begin position="694"/>
        <end position="712"/>
    </location>
</feature>
<evidence type="ECO:0000313" key="7">
    <source>
        <dbReference type="Proteomes" id="UP001303889"/>
    </source>
</evidence>
<feature type="compositionally biased region" description="Basic and acidic residues" evidence="2">
    <location>
        <begin position="228"/>
        <end position="250"/>
    </location>
</feature>
<dbReference type="PANTHER" id="PTHR13037:SF24">
    <property type="entry name" value="POLYCOMB PROTEIN PCL-RELATED"/>
    <property type="match status" value="1"/>
</dbReference>
<protein>
    <recommendedName>
        <fullName evidence="8">DNA repair protein Rad26</fullName>
    </recommendedName>
</protein>
<evidence type="ECO:0000259" key="4">
    <source>
        <dbReference type="Pfam" id="PF21046"/>
    </source>
</evidence>
<dbReference type="InterPro" id="IPR048380">
    <property type="entry name" value="Rad26-like_N"/>
</dbReference>
<name>A0AAN6RVC8_9PEZI</name>
<evidence type="ECO:0000313" key="6">
    <source>
        <dbReference type="EMBL" id="KAK3903486.1"/>
    </source>
</evidence>
<dbReference type="InterPro" id="IPR048379">
    <property type="entry name" value="Rad26-like_C"/>
</dbReference>
<reference evidence="6" key="1">
    <citation type="journal article" date="2023" name="Mol. Phylogenet. Evol.">
        <title>Genome-scale phylogeny and comparative genomics of the fungal order Sordariales.</title>
        <authorList>
            <person name="Hensen N."/>
            <person name="Bonometti L."/>
            <person name="Westerberg I."/>
            <person name="Brannstrom I.O."/>
            <person name="Guillou S."/>
            <person name="Cros-Aarteil S."/>
            <person name="Calhoun S."/>
            <person name="Haridas S."/>
            <person name="Kuo A."/>
            <person name="Mondo S."/>
            <person name="Pangilinan J."/>
            <person name="Riley R."/>
            <person name="LaButti K."/>
            <person name="Andreopoulos B."/>
            <person name="Lipzen A."/>
            <person name="Chen C."/>
            <person name="Yan M."/>
            <person name="Daum C."/>
            <person name="Ng V."/>
            <person name="Clum A."/>
            <person name="Steindorff A."/>
            <person name="Ohm R.A."/>
            <person name="Martin F."/>
            <person name="Silar P."/>
            <person name="Natvig D.O."/>
            <person name="Lalanne C."/>
            <person name="Gautier V."/>
            <person name="Ament-Velasquez S.L."/>
            <person name="Kruys A."/>
            <person name="Hutchinson M.I."/>
            <person name="Powell A.J."/>
            <person name="Barry K."/>
            <person name="Miller A.N."/>
            <person name="Grigoriev I.V."/>
            <person name="Debuchy R."/>
            <person name="Gladieux P."/>
            <person name="Hiltunen Thoren M."/>
            <person name="Johannesson H."/>
        </authorList>
    </citation>
    <scope>NUCLEOTIDE SEQUENCE</scope>
    <source>
        <strain evidence="6">CBS 103.79</strain>
    </source>
</reference>
<feature type="compositionally biased region" description="Pro residues" evidence="2">
    <location>
        <begin position="106"/>
        <end position="139"/>
    </location>
</feature>
<evidence type="ECO:0008006" key="8">
    <source>
        <dbReference type="Google" id="ProtNLM"/>
    </source>
</evidence>
<feature type="domain" description="Rad26-like helical repeats" evidence="3">
    <location>
        <begin position="503"/>
        <end position="768"/>
    </location>
</feature>
<proteinExistence type="predicted"/>
<feature type="domain" description="Rad26-like C-terminal" evidence="4">
    <location>
        <begin position="778"/>
        <end position="841"/>
    </location>
</feature>
<feature type="compositionally biased region" description="Polar residues" evidence="2">
    <location>
        <begin position="169"/>
        <end position="181"/>
    </location>
</feature>
<feature type="domain" description="Rad26-like N-terminal" evidence="5">
    <location>
        <begin position="379"/>
        <end position="427"/>
    </location>
</feature>
<dbReference type="Pfam" id="PF21048">
    <property type="entry name" value="Rad26-like_N"/>
    <property type="match status" value="1"/>
</dbReference>
<accession>A0AAN6RVC8</accession>
<evidence type="ECO:0000256" key="2">
    <source>
        <dbReference type="SAM" id="MobiDB-lite"/>
    </source>
</evidence>
<dbReference type="EMBL" id="MU855445">
    <property type="protein sequence ID" value="KAK3903486.1"/>
    <property type="molecule type" value="Genomic_DNA"/>
</dbReference>
<gene>
    <name evidence="6" type="ORF">C8A05DRAFT_14554</name>
</gene>
<dbReference type="Pfam" id="PF21046">
    <property type="entry name" value="Rad26-like_C"/>
    <property type="match status" value="1"/>
</dbReference>
<keyword evidence="1" id="KW-0945">Host-virus interaction</keyword>
<feature type="compositionally biased region" description="Low complexity" evidence="2">
    <location>
        <begin position="73"/>
        <end position="90"/>
    </location>
</feature>
<feature type="region of interest" description="Disordered" evidence="2">
    <location>
        <begin position="225"/>
        <end position="336"/>
    </location>
</feature>
<dbReference type="AlphaFoldDB" id="A0AAN6RVC8"/>
<evidence type="ECO:0000259" key="3">
    <source>
        <dbReference type="Pfam" id="PF12331"/>
    </source>
</evidence>
<evidence type="ECO:0000259" key="5">
    <source>
        <dbReference type="Pfam" id="PF21048"/>
    </source>
</evidence>
<keyword evidence="7" id="KW-1185">Reference proteome</keyword>
<sequence length="842" mass="91326">MDDFSDDSFDDLNDTALQELEDKALQFTQAQKLAQSQAQSQAAPNTQRNAVDQNAFDFAFEDDDLDDTVVIDVHAQAPPQQGVPLPLQQARQSAGLAGTQRWNQHLPPPRPSYPSRPQFPPPTRPAAPPLPSQRGPPPIASARSQRPHPPPSQFARPTVPIPHRPYPAQASQARHSGGPPNQTEIIAALRARLADLEWDLTTARGEASVLRSKYEKDRATHEAGLARLKKEQAEQVTKQERIAEQARAAERTTATELQFARQDLREELGRAKSRRKDGGGPATPRKDRTWGMADGFDGLETLSSPTKTQSLRRKDSSTAMLAPSERTPTKGKRKRPIVDSPTFALETDAGDALFDDAHAGHPPSLAHPAGSRPPPSFDFLRLFLDHTTARGQPPTFDVLSRYAFPSDANQSLASIILQNLPLMGNPGEPLGLLVDFADMLIEMWHRCLSEKYHGPIYHLVSLLLYTLELNAVGVAPHIISSLIPVCATTCRLVHNTVDSDLPEQPDAVARQLCLGIDVTQCLLLLHLAALGCLSHPARESGASDPPTPSPQLDFWRTMELDFVLMMLARKHSEADWLTMMSMLHTSAGPDSIGPIPSSATDPPGGRAKVHGGPGAVALTLIDCVSSFLCEPPRWATLGGSVKGMVARSAALETLTTLATSPFGVLQIAESDVAIPRLVTILSWAVDRLYDLDLPRSLGEPKKPAPRPGKGDAMDVDGPDPNATQEMHVDKPQDAPAPAPEEALHAEPDPRSLLCRIISRGTALLHFLVTDPRTSDVANTSTKLAASHGGSQRYFLTLARLNFAEEDLVLESGIDADTVELAHELLELAATPDEGEEIGEMFD</sequence>
<comment type="caution">
    <text evidence="6">The sequence shown here is derived from an EMBL/GenBank/DDBJ whole genome shotgun (WGS) entry which is preliminary data.</text>
</comment>
<evidence type="ECO:0000256" key="1">
    <source>
        <dbReference type="ARBA" id="ARBA00022581"/>
    </source>
</evidence>
<feature type="region of interest" description="Disordered" evidence="2">
    <location>
        <begin position="73"/>
        <end position="181"/>
    </location>
</feature>
<organism evidence="6 7">
    <name type="scientific">Staphylotrichum tortipilum</name>
    <dbReference type="NCBI Taxonomy" id="2831512"/>
    <lineage>
        <taxon>Eukaryota</taxon>
        <taxon>Fungi</taxon>
        <taxon>Dikarya</taxon>
        <taxon>Ascomycota</taxon>
        <taxon>Pezizomycotina</taxon>
        <taxon>Sordariomycetes</taxon>
        <taxon>Sordariomycetidae</taxon>
        <taxon>Sordariales</taxon>
        <taxon>Chaetomiaceae</taxon>
        <taxon>Staphylotrichum</taxon>
    </lineage>
</organism>
<dbReference type="InterPro" id="IPR022093">
    <property type="entry name" value="Rad26-like_helical"/>
</dbReference>
<dbReference type="PANTHER" id="PTHR13037">
    <property type="entry name" value="FORMIN"/>
    <property type="match status" value="1"/>
</dbReference>
<feature type="region of interest" description="Disordered" evidence="2">
    <location>
        <begin position="694"/>
        <end position="747"/>
    </location>
</feature>